<keyword evidence="8 11" id="KW-0648">Protein biosynthesis</keyword>
<dbReference type="Gene3D" id="1.10.730.10">
    <property type="entry name" value="Isoleucyl-tRNA Synthetase, Domain 1"/>
    <property type="match status" value="1"/>
</dbReference>
<sequence length="585" mass="64114">MDVAMNLFTDIRAHVITCLDALTARGDLPEGLSFDNVAVEPPRDAAHGDMATNAAMVLAKPAGAKPRDIAEKLVALLVEDARVAEASVAGPGFINLRLSDAVWQGLVGRILTEGERFGRLDMGAGQKVNVEYVSANPTGPLHVGHTRGAVFGDALARLLDYAGYDVTKEYYINDGGAQVDVLARSVYLRYLEAHGEEVEFPDGTYPGDYLIDVGMALKDKVGDAYVGQGEEVWLSEVREFATERMLELIRADLASLGVKMDVFFSEKSLYGTGRIEAALAALDAKGLIYEGVLEPPKGKAPEDWEPREQTLFRSTDHGDDVDRPVKKSDGSWTYFAPDIAYHFDKIERGFDQLIDVFGADHGGYVKRMKAAVSALSDGRVPLDVKLTQLVKLYKNGAPFKMSKRAGTFVTLRDVVEQVGADVTRFVMLTRKNDAPLDFDFDKVLEQSKDNPVFYVQYAHARVCSVLRRAAEAGVEASDATLRAADHTKLGHAAELRLIQKLAEWPRIVEIAARTHEPHRVAFYLYDLASELHALWNRGNDAPELRFLQPEVPEVSQAKIALARATAVVISSGLGILGVTPAEEMR</sequence>
<protein>
    <recommendedName>
        <fullName evidence="11">Arginine--tRNA ligase</fullName>
        <ecNumber evidence="11">6.1.1.19</ecNumber>
    </recommendedName>
    <alternativeName>
        <fullName evidence="11">Arginyl-tRNA synthetase</fullName>
        <shortName evidence="11">ArgRS</shortName>
    </alternativeName>
</protein>
<comment type="subunit">
    <text evidence="3 11">Monomer.</text>
</comment>
<dbReference type="InterPro" id="IPR001278">
    <property type="entry name" value="Arg-tRNA-ligase"/>
</dbReference>
<keyword evidence="16" id="KW-1185">Reference proteome</keyword>
<dbReference type="STRING" id="871652.SAMN04515673_103151"/>
<keyword evidence="9 11" id="KW-0030">Aminoacyl-tRNA synthetase</keyword>
<feature type="domain" description="Arginyl tRNA synthetase N-terminal" evidence="14">
    <location>
        <begin position="9"/>
        <end position="98"/>
    </location>
</feature>
<feature type="short sequence motif" description="'HIGH' region" evidence="11">
    <location>
        <begin position="135"/>
        <end position="145"/>
    </location>
</feature>
<keyword evidence="7 11" id="KW-0067">ATP-binding</keyword>
<dbReference type="Pfam" id="PF03485">
    <property type="entry name" value="Arg_tRNA_synt_N"/>
    <property type="match status" value="1"/>
</dbReference>
<dbReference type="GO" id="GO:0006420">
    <property type="term" value="P:arginyl-tRNA aminoacylation"/>
    <property type="evidence" value="ECO:0007669"/>
    <property type="project" value="UniProtKB-UniRule"/>
</dbReference>
<dbReference type="GO" id="GO:0005737">
    <property type="term" value="C:cytoplasm"/>
    <property type="evidence" value="ECO:0007669"/>
    <property type="project" value="UniProtKB-SubCell"/>
</dbReference>
<dbReference type="SUPFAM" id="SSF47323">
    <property type="entry name" value="Anticodon-binding domain of a subclass of class I aminoacyl-tRNA synthetases"/>
    <property type="match status" value="1"/>
</dbReference>
<dbReference type="EC" id="6.1.1.19" evidence="11"/>
<evidence type="ECO:0000256" key="6">
    <source>
        <dbReference type="ARBA" id="ARBA00022741"/>
    </source>
</evidence>
<dbReference type="FunFam" id="3.40.50.620:FF:000062">
    <property type="entry name" value="Arginine--tRNA ligase"/>
    <property type="match status" value="1"/>
</dbReference>
<comment type="catalytic activity">
    <reaction evidence="10 11">
        <text>tRNA(Arg) + L-arginine + ATP = L-arginyl-tRNA(Arg) + AMP + diphosphate</text>
        <dbReference type="Rhea" id="RHEA:20301"/>
        <dbReference type="Rhea" id="RHEA-COMP:9658"/>
        <dbReference type="Rhea" id="RHEA-COMP:9673"/>
        <dbReference type="ChEBI" id="CHEBI:30616"/>
        <dbReference type="ChEBI" id="CHEBI:32682"/>
        <dbReference type="ChEBI" id="CHEBI:33019"/>
        <dbReference type="ChEBI" id="CHEBI:78442"/>
        <dbReference type="ChEBI" id="CHEBI:78513"/>
        <dbReference type="ChEBI" id="CHEBI:456215"/>
        <dbReference type="EC" id="6.1.1.19"/>
    </reaction>
</comment>
<dbReference type="Pfam" id="PF05746">
    <property type="entry name" value="DALR_1"/>
    <property type="match status" value="1"/>
</dbReference>
<dbReference type="SMART" id="SM01016">
    <property type="entry name" value="Arg_tRNA_synt_N"/>
    <property type="match status" value="1"/>
</dbReference>
<evidence type="ECO:0000256" key="7">
    <source>
        <dbReference type="ARBA" id="ARBA00022840"/>
    </source>
</evidence>
<feature type="domain" description="DALR anticodon binding" evidence="13">
    <location>
        <begin position="455"/>
        <end position="584"/>
    </location>
</feature>
<dbReference type="GO" id="GO:0005524">
    <property type="term" value="F:ATP binding"/>
    <property type="evidence" value="ECO:0007669"/>
    <property type="project" value="UniProtKB-UniRule"/>
</dbReference>
<dbReference type="PRINTS" id="PR01038">
    <property type="entry name" value="TRNASYNTHARG"/>
</dbReference>
<evidence type="ECO:0000313" key="15">
    <source>
        <dbReference type="EMBL" id="SFR04298.1"/>
    </source>
</evidence>
<dbReference type="Proteomes" id="UP000199302">
    <property type="component" value="Unassembled WGS sequence"/>
</dbReference>
<dbReference type="PANTHER" id="PTHR11956">
    <property type="entry name" value="ARGINYL-TRNA SYNTHETASE"/>
    <property type="match status" value="1"/>
</dbReference>
<evidence type="ECO:0000256" key="11">
    <source>
        <dbReference type="HAMAP-Rule" id="MF_00123"/>
    </source>
</evidence>
<proteinExistence type="inferred from homology"/>
<dbReference type="InterPro" id="IPR001412">
    <property type="entry name" value="aa-tRNA-synth_I_CS"/>
</dbReference>
<evidence type="ECO:0000256" key="8">
    <source>
        <dbReference type="ARBA" id="ARBA00022917"/>
    </source>
</evidence>
<name>A0A1I6DFZ1_9RHOB</name>
<keyword evidence="6 11" id="KW-0547">Nucleotide-binding</keyword>
<organism evidence="15 16">
    <name type="scientific">Poseidonocella sedimentorum</name>
    <dbReference type="NCBI Taxonomy" id="871652"/>
    <lineage>
        <taxon>Bacteria</taxon>
        <taxon>Pseudomonadati</taxon>
        <taxon>Pseudomonadota</taxon>
        <taxon>Alphaproteobacteria</taxon>
        <taxon>Rhodobacterales</taxon>
        <taxon>Roseobacteraceae</taxon>
        <taxon>Poseidonocella</taxon>
    </lineage>
</organism>
<evidence type="ECO:0000256" key="2">
    <source>
        <dbReference type="ARBA" id="ARBA00005594"/>
    </source>
</evidence>
<evidence type="ECO:0000256" key="4">
    <source>
        <dbReference type="ARBA" id="ARBA00022490"/>
    </source>
</evidence>
<dbReference type="SUPFAM" id="SSF55190">
    <property type="entry name" value="Arginyl-tRNA synthetase (ArgRS), N-terminal 'additional' domain"/>
    <property type="match status" value="1"/>
</dbReference>
<dbReference type="Gene3D" id="3.40.50.620">
    <property type="entry name" value="HUPs"/>
    <property type="match status" value="1"/>
</dbReference>
<dbReference type="InterPro" id="IPR035684">
    <property type="entry name" value="ArgRS_core"/>
</dbReference>
<dbReference type="HAMAP" id="MF_00123">
    <property type="entry name" value="Arg_tRNA_synth"/>
    <property type="match status" value="1"/>
</dbReference>
<dbReference type="PANTHER" id="PTHR11956:SF5">
    <property type="entry name" value="ARGININE--TRNA LIGASE, CYTOPLASMIC"/>
    <property type="match status" value="1"/>
</dbReference>
<dbReference type="InterPro" id="IPR005148">
    <property type="entry name" value="Arg-tRNA-synth_N"/>
</dbReference>
<dbReference type="InterPro" id="IPR009080">
    <property type="entry name" value="tRNAsynth_Ia_anticodon-bd"/>
</dbReference>
<dbReference type="SUPFAM" id="SSF52374">
    <property type="entry name" value="Nucleotidylyl transferase"/>
    <property type="match status" value="1"/>
</dbReference>
<dbReference type="NCBIfam" id="TIGR00456">
    <property type="entry name" value="argS"/>
    <property type="match status" value="1"/>
</dbReference>
<accession>A0A1I6DFZ1</accession>
<dbReference type="Gene3D" id="3.30.1360.70">
    <property type="entry name" value="Arginyl tRNA synthetase N-terminal domain"/>
    <property type="match status" value="1"/>
</dbReference>
<evidence type="ECO:0000256" key="1">
    <source>
        <dbReference type="ARBA" id="ARBA00004496"/>
    </source>
</evidence>
<dbReference type="Pfam" id="PF00750">
    <property type="entry name" value="tRNA-synt_1d"/>
    <property type="match status" value="1"/>
</dbReference>
<dbReference type="InterPro" id="IPR036695">
    <property type="entry name" value="Arg-tRNA-synth_N_sf"/>
</dbReference>
<dbReference type="InterPro" id="IPR008909">
    <property type="entry name" value="DALR_anticod-bd"/>
</dbReference>
<gene>
    <name evidence="11" type="primary">argS</name>
    <name evidence="15" type="ORF">SAMN04515673_103151</name>
</gene>
<reference evidence="15 16" key="1">
    <citation type="submission" date="2016-10" db="EMBL/GenBank/DDBJ databases">
        <authorList>
            <person name="de Groot N.N."/>
        </authorList>
    </citation>
    <scope>NUCLEOTIDE SEQUENCE [LARGE SCALE GENOMIC DNA]</scope>
    <source>
        <strain evidence="16">KMM 9023,NRIC 0796,JCM 17311,KCTC 23692</strain>
    </source>
</reference>
<dbReference type="AlphaFoldDB" id="A0A1I6DFZ1"/>
<dbReference type="InterPro" id="IPR014729">
    <property type="entry name" value="Rossmann-like_a/b/a_fold"/>
</dbReference>
<dbReference type="EMBL" id="FOYI01000003">
    <property type="protein sequence ID" value="SFR04298.1"/>
    <property type="molecule type" value="Genomic_DNA"/>
</dbReference>
<evidence type="ECO:0000259" key="14">
    <source>
        <dbReference type="SMART" id="SM01016"/>
    </source>
</evidence>
<dbReference type="GO" id="GO:0004814">
    <property type="term" value="F:arginine-tRNA ligase activity"/>
    <property type="evidence" value="ECO:0007669"/>
    <property type="project" value="UniProtKB-UniRule"/>
</dbReference>
<dbReference type="PROSITE" id="PS00178">
    <property type="entry name" value="AA_TRNA_LIGASE_I"/>
    <property type="match status" value="1"/>
</dbReference>
<comment type="similarity">
    <text evidence="2 11 12">Belongs to the class-I aminoacyl-tRNA synthetase family.</text>
</comment>
<dbReference type="SMART" id="SM00836">
    <property type="entry name" value="DALR_1"/>
    <property type="match status" value="1"/>
</dbReference>
<evidence type="ECO:0000256" key="12">
    <source>
        <dbReference type="RuleBase" id="RU363038"/>
    </source>
</evidence>
<evidence type="ECO:0000256" key="10">
    <source>
        <dbReference type="ARBA" id="ARBA00049339"/>
    </source>
</evidence>
<comment type="subcellular location">
    <subcellularLocation>
        <location evidence="1 11">Cytoplasm</location>
    </subcellularLocation>
</comment>
<keyword evidence="4 11" id="KW-0963">Cytoplasm</keyword>
<evidence type="ECO:0000259" key="13">
    <source>
        <dbReference type="SMART" id="SM00836"/>
    </source>
</evidence>
<keyword evidence="5 11" id="KW-0436">Ligase</keyword>
<evidence type="ECO:0000313" key="16">
    <source>
        <dbReference type="Proteomes" id="UP000199302"/>
    </source>
</evidence>
<evidence type="ECO:0000256" key="3">
    <source>
        <dbReference type="ARBA" id="ARBA00011245"/>
    </source>
</evidence>
<evidence type="ECO:0000256" key="9">
    <source>
        <dbReference type="ARBA" id="ARBA00023146"/>
    </source>
</evidence>
<dbReference type="FunFam" id="1.10.730.10:FF:000008">
    <property type="entry name" value="Arginine--tRNA ligase"/>
    <property type="match status" value="1"/>
</dbReference>
<evidence type="ECO:0000256" key="5">
    <source>
        <dbReference type="ARBA" id="ARBA00022598"/>
    </source>
</evidence>
<dbReference type="CDD" id="cd00671">
    <property type="entry name" value="ArgRS_core"/>
    <property type="match status" value="1"/>
</dbReference>